<proteinExistence type="predicted"/>
<organism evidence="2 3">
    <name type="scientific">Glossina austeni</name>
    <name type="common">Savannah tsetse fly</name>
    <dbReference type="NCBI Taxonomy" id="7395"/>
    <lineage>
        <taxon>Eukaryota</taxon>
        <taxon>Metazoa</taxon>
        <taxon>Ecdysozoa</taxon>
        <taxon>Arthropoda</taxon>
        <taxon>Hexapoda</taxon>
        <taxon>Insecta</taxon>
        <taxon>Pterygota</taxon>
        <taxon>Neoptera</taxon>
        <taxon>Endopterygota</taxon>
        <taxon>Diptera</taxon>
        <taxon>Brachycera</taxon>
        <taxon>Muscomorpha</taxon>
        <taxon>Hippoboscoidea</taxon>
        <taxon>Glossinidae</taxon>
        <taxon>Glossina</taxon>
    </lineage>
</organism>
<evidence type="ECO:0000313" key="2">
    <source>
        <dbReference type="EnsemblMetazoa" id="GAUT045756-PA"/>
    </source>
</evidence>
<dbReference type="VEuPathDB" id="VectorBase:GAUT045756"/>
<reference evidence="2" key="1">
    <citation type="submission" date="2020-05" db="UniProtKB">
        <authorList>
            <consortium name="EnsemblMetazoa"/>
        </authorList>
    </citation>
    <scope>IDENTIFICATION</scope>
    <source>
        <strain evidence="2">TTRI</strain>
    </source>
</reference>
<name>A0A1A9VS38_GLOAU</name>
<keyword evidence="1" id="KW-0732">Signal</keyword>
<keyword evidence="3" id="KW-1185">Reference proteome</keyword>
<protein>
    <recommendedName>
        <fullName evidence="4">Secreted protein</fullName>
    </recommendedName>
</protein>
<feature type="chain" id="PRO_5008399595" description="Secreted protein" evidence="1">
    <location>
        <begin position="22"/>
        <end position="147"/>
    </location>
</feature>
<dbReference type="Proteomes" id="UP000078200">
    <property type="component" value="Unassembled WGS sequence"/>
</dbReference>
<feature type="signal peptide" evidence="1">
    <location>
        <begin position="1"/>
        <end position="21"/>
    </location>
</feature>
<sequence>MSRYMSSKRLWLRLLCNVLLATAPQSHFHEHFVLFQSSLNTNCNCLLFFFSCQTIQFNVLHLVAPFVNPIGADWEADCESVPIPLTPTSLALIRLLAELRPFPGALFIAASLPIDPLLFELIPLPPPELPVKPPVRRPCLAAACIAC</sequence>
<evidence type="ECO:0008006" key="4">
    <source>
        <dbReference type="Google" id="ProtNLM"/>
    </source>
</evidence>
<evidence type="ECO:0000256" key="1">
    <source>
        <dbReference type="SAM" id="SignalP"/>
    </source>
</evidence>
<dbReference type="AlphaFoldDB" id="A0A1A9VS38"/>
<evidence type="ECO:0000313" key="3">
    <source>
        <dbReference type="Proteomes" id="UP000078200"/>
    </source>
</evidence>
<dbReference type="EnsemblMetazoa" id="GAUT045756-RA">
    <property type="protein sequence ID" value="GAUT045756-PA"/>
    <property type="gene ID" value="GAUT045756"/>
</dbReference>
<accession>A0A1A9VS38</accession>